<sequence length="532" mass="61463">MLLLLEAFLMLGLIESKYIEGELRTWERWTFLARFCFLSEEGQFEYHIQYENEYAPQHLLLYYDSEKQWSSVYKTNKTCEQKESVLSRRQNQIILLTSSDGSAGCYHVSNSNNSGNKKMFTISCQNSRRFRSARERWWFIAVSSCNSTKGLSMRYKLMMTNAPPGNFWQEHFSADEFYILPVLIAFLLTYVLLIIAVYMCAMELKAKQLFHSTYKIFMASVILQGFGIFNQCIAYSRYAMDGVGLPYTRDLGRLFESASEVLFLILLLLLAKGYTVTRGRLKLNSSIKLTVFMCIYVIAYYSLFQYEKEYFDPGEVLYIYESPVGYGLIGLRIAAWWMFIYSSIFTLKHYPEKSSFYYPFNLIASLWFITGPIFVICANNFIDKWVRESVMCFVQHSIAVTGHILFLMLTLPNKANTNFPYHVRTTQIGVMEVTDGCLGNNTLDHFCHHPYAPYGGGQPTTPTDWAVPMQLFTISSNMSENYEQDLKKDKAKVVTCMANGEQNGQMLSPEEISMIPDFTAPSRKQRSIYSPN</sequence>
<dbReference type="EMBL" id="QKKF02017416">
    <property type="protein sequence ID" value="RZF40950.1"/>
    <property type="molecule type" value="Genomic_DNA"/>
</dbReference>
<dbReference type="GO" id="GO:0007186">
    <property type="term" value="P:G protein-coupled receptor signaling pathway"/>
    <property type="evidence" value="ECO:0007669"/>
    <property type="project" value="InterPro"/>
</dbReference>
<dbReference type="AlphaFoldDB" id="A0A482X6C3"/>
<accession>A0A482X6C3</accession>
<keyword evidence="3 6" id="KW-1133">Transmembrane helix</keyword>
<evidence type="ECO:0000256" key="1">
    <source>
        <dbReference type="ARBA" id="ARBA00004141"/>
    </source>
</evidence>
<evidence type="ECO:0000256" key="2">
    <source>
        <dbReference type="ARBA" id="ARBA00022692"/>
    </source>
</evidence>
<dbReference type="InterPro" id="IPR019336">
    <property type="entry name" value="GPR180/TMEM145_TM"/>
</dbReference>
<feature type="transmembrane region" description="Helical" evidence="6">
    <location>
        <begin position="287"/>
        <end position="304"/>
    </location>
</feature>
<dbReference type="InterPro" id="IPR047831">
    <property type="entry name" value="GPR180/TMEM145"/>
</dbReference>
<reference evidence="10 11" key="1">
    <citation type="journal article" date="2017" name="Gigascience">
        <title>Genome sequence of the small brown planthopper, Laodelphax striatellus.</title>
        <authorList>
            <person name="Zhu J."/>
            <person name="Jiang F."/>
            <person name="Wang X."/>
            <person name="Yang P."/>
            <person name="Bao Y."/>
            <person name="Zhao W."/>
            <person name="Wang W."/>
            <person name="Lu H."/>
            <person name="Wang Q."/>
            <person name="Cui N."/>
            <person name="Li J."/>
            <person name="Chen X."/>
            <person name="Luo L."/>
            <person name="Yu J."/>
            <person name="Kang L."/>
            <person name="Cui F."/>
        </authorList>
    </citation>
    <scope>NUCLEOTIDE SEQUENCE [LARGE SCALE GENOMIC DNA]</scope>
    <source>
        <strain evidence="10">Lst14</strain>
    </source>
</reference>
<dbReference type="Pfam" id="PF21892">
    <property type="entry name" value="TMEM145_N"/>
    <property type="match status" value="1"/>
</dbReference>
<dbReference type="PANTHER" id="PTHR23252">
    <property type="entry name" value="INTIMAL THICKNESS RECEPTOR-RELATED"/>
    <property type="match status" value="1"/>
</dbReference>
<dbReference type="GO" id="GO:0019236">
    <property type="term" value="P:response to pheromone"/>
    <property type="evidence" value="ECO:0007669"/>
    <property type="project" value="InterPro"/>
</dbReference>
<evidence type="ECO:0000256" key="3">
    <source>
        <dbReference type="ARBA" id="ARBA00022989"/>
    </source>
</evidence>
<dbReference type="InterPro" id="IPR053880">
    <property type="entry name" value="GPR180-like_N"/>
</dbReference>
<feature type="transmembrane region" description="Helical" evidence="6">
    <location>
        <begin position="177"/>
        <end position="201"/>
    </location>
</feature>
<comment type="subcellular location">
    <subcellularLocation>
        <location evidence="1">Membrane</location>
        <topology evidence="1">Multi-pass membrane protein</topology>
    </subcellularLocation>
</comment>
<dbReference type="STRING" id="195883.A0A482X6C3"/>
<feature type="transmembrane region" description="Helical" evidence="6">
    <location>
        <begin position="213"/>
        <end position="238"/>
    </location>
</feature>
<gene>
    <name evidence="10" type="ORF">LSTR_LSTR013205</name>
</gene>
<dbReference type="Proteomes" id="UP000291343">
    <property type="component" value="Unassembled WGS sequence"/>
</dbReference>
<keyword evidence="4 6" id="KW-0472">Membrane</keyword>
<evidence type="ECO:0000256" key="7">
    <source>
        <dbReference type="SAM" id="SignalP"/>
    </source>
</evidence>
<keyword evidence="5" id="KW-0325">Glycoprotein</keyword>
<dbReference type="GO" id="GO:0016020">
    <property type="term" value="C:membrane"/>
    <property type="evidence" value="ECO:0007669"/>
    <property type="project" value="UniProtKB-SubCell"/>
</dbReference>
<keyword evidence="7" id="KW-0732">Signal</keyword>
<feature type="transmembrane region" description="Helical" evidence="6">
    <location>
        <begin position="258"/>
        <end position="275"/>
    </location>
</feature>
<comment type="caution">
    <text evidence="10">The sequence shown here is derived from an EMBL/GenBank/DDBJ whole genome shotgun (WGS) entry which is preliminary data.</text>
</comment>
<dbReference type="Pfam" id="PF10192">
    <property type="entry name" value="GPR180-TMEM145_TM"/>
    <property type="match status" value="1"/>
</dbReference>
<dbReference type="InParanoid" id="A0A482X6C3"/>
<evidence type="ECO:0000259" key="9">
    <source>
        <dbReference type="Pfam" id="PF21892"/>
    </source>
</evidence>
<feature type="domain" description="GPR180-like N-terminal" evidence="9">
    <location>
        <begin position="19"/>
        <end position="155"/>
    </location>
</feature>
<dbReference type="PANTHER" id="PTHR23252:SF24">
    <property type="entry name" value="TRANSMEMBRANE PROTEIN 145"/>
    <property type="match status" value="1"/>
</dbReference>
<evidence type="ECO:0000259" key="8">
    <source>
        <dbReference type="Pfam" id="PF10192"/>
    </source>
</evidence>
<evidence type="ECO:0000256" key="4">
    <source>
        <dbReference type="ARBA" id="ARBA00023136"/>
    </source>
</evidence>
<feature type="transmembrane region" description="Helical" evidence="6">
    <location>
        <begin position="324"/>
        <end position="344"/>
    </location>
</feature>
<feature type="chain" id="PRO_5019770492" evidence="7">
    <location>
        <begin position="17"/>
        <end position="532"/>
    </location>
</feature>
<feature type="transmembrane region" description="Helical" evidence="6">
    <location>
        <begin position="393"/>
        <end position="411"/>
    </location>
</feature>
<name>A0A482X6C3_LAOST</name>
<organism evidence="10 11">
    <name type="scientific">Laodelphax striatellus</name>
    <name type="common">Small brown planthopper</name>
    <name type="synonym">Delphax striatella</name>
    <dbReference type="NCBI Taxonomy" id="195883"/>
    <lineage>
        <taxon>Eukaryota</taxon>
        <taxon>Metazoa</taxon>
        <taxon>Ecdysozoa</taxon>
        <taxon>Arthropoda</taxon>
        <taxon>Hexapoda</taxon>
        <taxon>Insecta</taxon>
        <taxon>Pterygota</taxon>
        <taxon>Neoptera</taxon>
        <taxon>Paraneoptera</taxon>
        <taxon>Hemiptera</taxon>
        <taxon>Auchenorrhyncha</taxon>
        <taxon>Fulgoroidea</taxon>
        <taxon>Delphacidae</taxon>
        <taxon>Criomorphinae</taxon>
        <taxon>Laodelphax</taxon>
    </lineage>
</organism>
<feature type="transmembrane region" description="Helical" evidence="6">
    <location>
        <begin position="356"/>
        <end position="381"/>
    </location>
</feature>
<proteinExistence type="predicted"/>
<keyword evidence="2 6" id="KW-0812">Transmembrane</keyword>
<evidence type="ECO:0000256" key="6">
    <source>
        <dbReference type="SAM" id="Phobius"/>
    </source>
</evidence>
<protein>
    <submittedName>
        <fullName evidence="10">Uncharacterized protein</fullName>
    </submittedName>
</protein>
<evidence type="ECO:0000313" key="10">
    <source>
        <dbReference type="EMBL" id="RZF40950.1"/>
    </source>
</evidence>
<feature type="signal peptide" evidence="7">
    <location>
        <begin position="1"/>
        <end position="16"/>
    </location>
</feature>
<evidence type="ECO:0000313" key="11">
    <source>
        <dbReference type="Proteomes" id="UP000291343"/>
    </source>
</evidence>
<keyword evidence="11" id="KW-1185">Reference proteome</keyword>
<evidence type="ECO:0000256" key="5">
    <source>
        <dbReference type="ARBA" id="ARBA00023180"/>
    </source>
</evidence>
<feature type="domain" description="GPR180/TMEM145 transmembrane" evidence="8">
    <location>
        <begin position="186"/>
        <end position="406"/>
    </location>
</feature>
<dbReference type="OrthoDB" id="205745at2759"/>